<comment type="caution">
    <text evidence="4">The sequence shown here is derived from an EMBL/GenBank/DDBJ whole genome shotgun (WGS) entry which is preliminary data.</text>
</comment>
<reference evidence="4 5" key="1">
    <citation type="submission" date="2018-08" db="EMBL/GenBank/DDBJ databases">
        <title>Isolation, diversity and antifungal activity of Actinobacteria from wheat.</title>
        <authorList>
            <person name="Han C."/>
        </authorList>
    </citation>
    <scope>NUCLEOTIDE SEQUENCE [LARGE SCALE GENOMIC DNA]</scope>
    <source>
        <strain evidence="4 5">NEAU-YY421</strain>
    </source>
</reference>
<feature type="region of interest" description="Disordered" evidence="2">
    <location>
        <begin position="337"/>
        <end position="357"/>
    </location>
</feature>
<keyword evidence="5" id="KW-1185">Reference proteome</keyword>
<evidence type="ECO:0000256" key="2">
    <source>
        <dbReference type="SAM" id="MobiDB-lite"/>
    </source>
</evidence>
<dbReference type="AlphaFoldDB" id="A0A372M616"/>
<feature type="region of interest" description="Disordered" evidence="2">
    <location>
        <begin position="67"/>
        <end position="119"/>
    </location>
</feature>
<name>A0A372M616_9ACTN</name>
<proteinExistence type="predicted"/>
<evidence type="ECO:0000313" key="4">
    <source>
        <dbReference type="EMBL" id="RFU86050.1"/>
    </source>
</evidence>
<feature type="transmembrane region" description="Helical" evidence="3">
    <location>
        <begin position="30"/>
        <end position="49"/>
    </location>
</feature>
<evidence type="ECO:0000256" key="3">
    <source>
        <dbReference type="SAM" id="Phobius"/>
    </source>
</evidence>
<gene>
    <name evidence="4" type="ORF">DY218_14175</name>
</gene>
<keyword evidence="3" id="KW-1133">Transmembrane helix</keyword>
<keyword evidence="3" id="KW-0472">Membrane</keyword>
<protein>
    <submittedName>
        <fullName evidence="4">Uncharacterized protein</fullName>
    </submittedName>
</protein>
<feature type="compositionally biased region" description="Gly residues" evidence="2">
    <location>
        <begin position="67"/>
        <end position="76"/>
    </location>
</feature>
<feature type="region of interest" description="Disordered" evidence="2">
    <location>
        <begin position="388"/>
        <end position="430"/>
    </location>
</feature>
<keyword evidence="1" id="KW-0175">Coiled coil</keyword>
<feature type="compositionally biased region" description="Basic and acidic residues" evidence="2">
    <location>
        <begin position="82"/>
        <end position="94"/>
    </location>
</feature>
<organism evidence="4 5">
    <name type="scientific">Streptomyces triticagri</name>
    <dbReference type="NCBI Taxonomy" id="2293568"/>
    <lineage>
        <taxon>Bacteria</taxon>
        <taxon>Bacillati</taxon>
        <taxon>Actinomycetota</taxon>
        <taxon>Actinomycetes</taxon>
        <taxon>Kitasatosporales</taxon>
        <taxon>Streptomycetaceae</taxon>
        <taxon>Streptomyces</taxon>
    </lineage>
</organism>
<feature type="coiled-coil region" evidence="1">
    <location>
        <begin position="229"/>
        <end position="256"/>
    </location>
</feature>
<feature type="compositionally biased region" description="Basic and acidic residues" evidence="2">
    <location>
        <begin position="404"/>
        <end position="424"/>
    </location>
</feature>
<evidence type="ECO:0000313" key="5">
    <source>
        <dbReference type="Proteomes" id="UP000263094"/>
    </source>
</evidence>
<dbReference type="Proteomes" id="UP000263094">
    <property type="component" value="Unassembled WGS sequence"/>
</dbReference>
<sequence length="430" mass="46708">MQSPRLRRKLSLSRQLGLRHFDRGATMTEYAGVLVIVALIVVAIVGTSLNETVANTVSTKVCEITGGDGCGGGDGGQNQADGPKDGGDRGKPDVQPDDDGGNGDTPTAGDDIPADSDLTPEERAYNDAQKEVDDAQKEYDVTKEDLKKAAEELIKIAGEETGITDALKCITEGDGSACTETVINALLMAAGGMPLKLAKKYLLNPKKAWNVGKSIVKNGSKVAKGLKGLYSQSKKIDKLKKKAADLKKKADAAKHKRKKKELCPVAYQAPQRRGGTSVVQAVYTGPVGLPNGVVHAALPAGKDRPYGYFDKGGYKNYVLVDKNGKVYYSGMFGGKETPQTVQRRHGKNNNRFNPANGDRMRVLPGSRTYGQSRLLEQRTAEKYKTVIGKKGKDYRGNRQNPLAGERRAEYERYETERKRRDAAWKKKNCG</sequence>
<accession>A0A372M616</accession>
<evidence type="ECO:0000256" key="1">
    <source>
        <dbReference type="SAM" id="Coils"/>
    </source>
</evidence>
<dbReference type="EMBL" id="QUAK01000076">
    <property type="protein sequence ID" value="RFU86050.1"/>
    <property type="molecule type" value="Genomic_DNA"/>
</dbReference>
<keyword evidence="3" id="KW-0812">Transmembrane</keyword>